<reference evidence="2" key="1">
    <citation type="journal article" date="2021" name="Front. Microbiol.">
        <title>Comprehensive Comparative Genomics and Phenotyping of Methylobacterium Species.</title>
        <authorList>
            <person name="Alessa O."/>
            <person name="Ogura Y."/>
            <person name="Fujitani Y."/>
            <person name="Takami H."/>
            <person name="Hayashi T."/>
            <person name="Sahin N."/>
            <person name="Tani A."/>
        </authorList>
    </citation>
    <scope>NUCLEOTIDE SEQUENCE</scope>
    <source>
        <strain evidence="2">DSM 17168</strain>
    </source>
</reference>
<sequence length="297" mass="30829">MKTLPPGLAASLASGATTLAWCWLLTRADGLRLGFTDHDEDLVVEGVACAAETGLAASALEQSTGLAVDGLEVMGALADGRLAEAELARGLFDGAAVEVWRVDWQRPADRVLVMSGHVGEVARGRAGFVAELRSLSAALNQPRGRLYQRACDALLGDARCGIDLTRPLYRAAGTVAGVLSARTLRTEELAAFAEGWFAGGRLAWTSGANAGLQAEVRGHARPGPLAPALLDLWEPCPEPIAPGDAFTLTAGCDKTFDACRSKFANAANFRGCPHIPGNDYATAYAASGAGNDGGRVV</sequence>
<evidence type="ECO:0000313" key="2">
    <source>
        <dbReference type="EMBL" id="GJE01284.1"/>
    </source>
</evidence>
<dbReference type="EMBL" id="BPQQ01000036">
    <property type="protein sequence ID" value="GJE01284.1"/>
    <property type="molecule type" value="Genomic_DNA"/>
</dbReference>
<accession>A0ABQ4SHN2</accession>
<keyword evidence="3" id="KW-1185">Reference proteome</keyword>
<dbReference type="Pfam" id="PF09356">
    <property type="entry name" value="Phage_BR0599"/>
    <property type="match status" value="1"/>
</dbReference>
<feature type="domain" description="Bacteriophage phiJL001 Gp84 C-terminal" evidence="1">
    <location>
        <begin position="195"/>
        <end position="279"/>
    </location>
</feature>
<gene>
    <name evidence="2" type="ORF">GMJLKIPL_3214</name>
</gene>
<evidence type="ECO:0000259" key="1">
    <source>
        <dbReference type="Pfam" id="PF09356"/>
    </source>
</evidence>
<dbReference type="InterPro" id="IPR011928">
    <property type="entry name" value="Phage_phiJL001_Gp84"/>
</dbReference>
<dbReference type="NCBIfam" id="TIGR02218">
    <property type="entry name" value="phg_TIGR02218"/>
    <property type="match status" value="1"/>
</dbReference>
<reference evidence="2" key="2">
    <citation type="submission" date="2021-08" db="EMBL/GenBank/DDBJ databases">
        <authorList>
            <person name="Tani A."/>
            <person name="Ola A."/>
            <person name="Ogura Y."/>
            <person name="Katsura K."/>
            <person name="Hayashi T."/>
        </authorList>
    </citation>
    <scope>NUCLEOTIDE SEQUENCE</scope>
    <source>
        <strain evidence="2">DSM 17168</strain>
    </source>
</reference>
<proteinExistence type="predicted"/>
<dbReference type="InterPro" id="IPR018964">
    <property type="entry name" value="Phage_phiJL001_Gp84_C"/>
</dbReference>
<protein>
    <recommendedName>
        <fullName evidence="1">Bacteriophage phiJL001 Gp84 C-terminal domain-containing protein</fullName>
    </recommendedName>
</protein>
<dbReference type="Proteomes" id="UP001055153">
    <property type="component" value="Unassembled WGS sequence"/>
</dbReference>
<evidence type="ECO:0000313" key="3">
    <source>
        <dbReference type="Proteomes" id="UP001055153"/>
    </source>
</evidence>
<comment type="caution">
    <text evidence="2">The sequence shown here is derived from an EMBL/GenBank/DDBJ whole genome shotgun (WGS) entry which is preliminary data.</text>
</comment>
<dbReference type="Pfam" id="PF09931">
    <property type="entry name" value="Phage_phiJL001_Gp84_N"/>
    <property type="match status" value="1"/>
</dbReference>
<name>A0ABQ4SHN2_9HYPH</name>
<dbReference type="RefSeq" id="WP_238236100.1">
    <property type="nucleotide sequence ID" value="NZ_BPQQ01000036.1"/>
</dbReference>
<organism evidence="2 3">
    <name type="scientific">Methylobacterium isbiliense</name>
    <dbReference type="NCBI Taxonomy" id="315478"/>
    <lineage>
        <taxon>Bacteria</taxon>
        <taxon>Pseudomonadati</taxon>
        <taxon>Pseudomonadota</taxon>
        <taxon>Alphaproteobacteria</taxon>
        <taxon>Hyphomicrobiales</taxon>
        <taxon>Methylobacteriaceae</taxon>
        <taxon>Methylobacterium</taxon>
    </lineage>
</organism>